<keyword evidence="9 13" id="KW-0560">Oxidoreductase</keyword>
<comment type="caution">
    <text evidence="22">The sequence shown here is derived from an EMBL/GenBank/DDBJ whole genome shotgun (WGS) entry which is preliminary data.</text>
</comment>
<dbReference type="SMART" id="SM01240">
    <property type="entry name" value="IMPDH"/>
    <property type="match status" value="1"/>
</dbReference>
<evidence type="ECO:0000256" key="12">
    <source>
        <dbReference type="ARBA" id="ARBA00048028"/>
    </source>
</evidence>
<dbReference type="InterPro" id="IPR046342">
    <property type="entry name" value="CBS_dom_sf"/>
</dbReference>
<dbReference type="SUPFAM" id="SSF51412">
    <property type="entry name" value="Inosine monophosphate dehydrogenase (IMPDH)"/>
    <property type="match status" value="1"/>
</dbReference>
<dbReference type="CDD" id="cd04601">
    <property type="entry name" value="CBS_pair_IMPDH"/>
    <property type="match status" value="1"/>
</dbReference>
<keyword evidence="4 13" id="KW-0479">Metal-binding</keyword>
<evidence type="ECO:0000256" key="18">
    <source>
        <dbReference type="PROSITE-ProRule" id="PRU00703"/>
    </source>
</evidence>
<dbReference type="SMART" id="SM00116">
    <property type="entry name" value="CBS"/>
    <property type="match status" value="2"/>
</dbReference>
<gene>
    <name evidence="13 22" type="primary">guaB</name>
    <name evidence="22" type="ORF">H8E19_04515</name>
</gene>
<feature type="binding site" evidence="13">
    <location>
        <position position="470"/>
    </location>
    <ligand>
        <name>K(+)</name>
        <dbReference type="ChEBI" id="CHEBI:29103"/>
        <note>ligand shared between two tetrameric partners</note>
    </ligand>
</feature>
<evidence type="ECO:0000313" key="23">
    <source>
        <dbReference type="Proteomes" id="UP000650524"/>
    </source>
</evidence>
<dbReference type="EC" id="1.1.1.205" evidence="13 20"/>
<dbReference type="InterPro" id="IPR015875">
    <property type="entry name" value="IMP_DH/GMP_Rdtase_CS"/>
</dbReference>
<evidence type="ECO:0000256" key="20">
    <source>
        <dbReference type="RuleBase" id="RU003928"/>
    </source>
</evidence>
<organism evidence="22 23">
    <name type="scientific">Candidatus Desulfacyla euxinica</name>
    <dbReference type="NCBI Taxonomy" id="2841693"/>
    <lineage>
        <taxon>Bacteria</taxon>
        <taxon>Deltaproteobacteria</taxon>
        <taxon>Candidatus Desulfacyla</taxon>
    </lineage>
</organism>
<dbReference type="HAMAP" id="MF_01964">
    <property type="entry name" value="IMPDH"/>
    <property type="match status" value="1"/>
</dbReference>
<evidence type="ECO:0000259" key="21">
    <source>
        <dbReference type="PROSITE" id="PS51371"/>
    </source>
</evidence>
<dbReference type="Pfam" id="PF00571">
    <property type="entry name" value="CBS"/>
    <property type="match status" value="2"/>
</dbReference>
<evidence type="ECO:0000256" key="3">
    <source>
        <dbReference type="ARBA" id="ARBA00011881"/>
    </source>
</evidence>
<evidence type="ECO:0000256" key="1">
    <source>
        <dbReference type="ARBA" id="ARBA00001958"/>
    </source>
</evidence>
<feature type="domain" description="CBS" evidence="21">
    <location>
        <begin position="94"/>
        <end position="151"/>
    </location>
</feature>
<evidence type="ECO:0000256" key="11">
    <source>
        <dbReference type="ARBA" id="ARBA00023122"/>
    </source>
</evidence>
<evidence type="ECO:0000256" key="7">
    <source>
        <dbReference type="ARBA" id="ARBA00022755"/>
    </source>
</evidence>
<comment type="function">
    <text evidence="13">Catalyzes the conversion of inosine 5'-phosphate (IMP) to xanthosine 5'-phosphate (XMP), the first committed and rate-limiting step in the de novo synthesis of guanine nucleotides, and therefore plays an important role in the regulation of cell growth.</text>
</comment>
<feature type="binding site" description="in other chain" evidence="13 17">
    <location>
        <position position="299"/>
    </location>
    <ligand>
        <name>K(+)</name>
        <dbReference type="ChEBI" id="CHEBI:29103"/>
        <note>ligand shared between two tetrameric partners</note>
    </ligand>
</feature>
<dbReference type="PROSITE" id="PS00487">
    <property type="entry name" value="IMP_DH_GMP_RED"/>
    <property type="match status" value="1"/>
</dbReference>
<dbReference type="PROSITE" id="PS51371">
    <property type="entry name" value="CBS"/>
    <property type="match status" value="2"/>
</dbReference>
<evidence type="ECO:0000256" key="16">
    <source>
        <dbReference type="PIRSR" id="PIRSR000130-3"/>
    </source>
</evidence>
<dbReference type="InterPro" id="IPR001093">
    <property type="entry name" value="IMP_DH_GMPRt"/>
</dbReference>
<dbReference type="Proteomes" id="UP000650524">
    <property type="component" value="Unassembled WGS sequence"/>
</dbReference>
<feature type="binding site" evidence="16">
    <location>
        <begin position="247"/>
        <end position="249"/>
    </location>
    <ligand>
        <name>NAD(+)</name>
        <dbReference type="ChEBI" id="CHEBI:57540"/>
    </ligand>
</feature>
<keyword evidence="8 13" id="KW-0630">Potassium</keyword>
<comment type="pathway">
    <text evidence="13 20">Purine metabolism; XMP biosynthesis via de novo pathway; XMP from IMP: step 1/1.</text>
</comment>
<dbReference type="GO" id="GO:0006183">
    <property type="term" value="P:GTP biosynthetic process"/>
    <property type="evidence" value="ECO:0007669"/>
    <property type="project" value="TreeGrafter"/>
</dbReference>
<feature type="binding site" evidence="13 16">
    <location>
        <begin position="297"/>
        <end position="299"/>
    </location>
    <ligand>
        <name>NAD(+)</name>
        <dbReference type="ChEBI" id="CHEBI:57540"/>
    </ligand>
</feature>
<evidence type="ECO:0000256" key="13">
    <source>
        <dbReference type="HAMAP-Rule" id="MF_01964"/>
    </source>
</evidence>
<evidence type="ECO:0000256" key="5">
    <source>
        <dbReference type="ARBA" id="ARBA00022737"/>
    </source>
</evidence>
<evidence type="ECO:0000313" key="22">
    <source>
        <dbReference type="EMBL" id="MBC8176648.1"/>
    </source>
</evidence>
<dbReference type="PIRSF" id="PIRSF000130">
    <property type="entry name" value="IMPDH"/>
    <property type="match status" value="1"/>
</dbReference>
<comment type="catalytic activity">
    <reaction evidence="12 13 20">
        <text>IMP + NAD(+) + H2O = XMP + NADH + H(+)</text>
        <dbReference type="Rhea" id="RHEA:11708"/>
        <dbReference type="ChEBI" id="CHEBI:15377"/>
        <dbReference type="ChEBI" id="CHEBI:15378"/>
        <dbReference type="ChEBI" id="CHEBI:57464"/>
        <dbReference type="ChEBI" id="CHEBI:57540"/>
        <dbReference type="ChEBI" id="CHEBI:57945"/>
        <dbReference type="ChEBI" id="CHEBI:58053"/>
        <dbReference type="EC" id="1.1.1.205"/>
    </reaction>
</comment>
<comment type="activity regulation">
    <text evidence="13">Mycophenolic acid (MPA) is a non-competitive inhibitor that prevents formation of the closed enzyme conformation by binding to the same site as the amobile flap. In contrast, mizoribine monophosphate (MZP) is a competitive inhibitor that induces the closed conformation. MPA is a potent inhibitor of mammalian IMPDHs but a poor inhibitor of the bacterial enzymes. MZP is a more potent inhibitor of bacterial IMPDH.</text>
</comment>
<dbReference type="PANTHER" id="PTHR11911">
    <property type="entry name" value="INOSINE-5-MONOPHOSPHATE DEHYDROGENASE RELATED"/>
    <property type="match status" value="1"/>
</dbReference>
<evidence type="ECO:0000256" key="4">
    <source>
        <dbReference type="ARBA" id="ARBA00022723"/>
    </source>
</evidence>
<feature type="binding site" evidence="13">
    <location>
        <position position="471"/>
    </location>
    <ligand>
        <name>K(+)</name>
        <dbReference type="ChEBI" id="CHEBI:29103"/>
        <note>ligand shared between two tetrameric partners</note>
    </ligand>
</feature>
<accession>A0A8J6T7P7</accession>
<dbReference type="GO" id="GO:0003938">
    <property type="term" value="F:IMP dehydrogenase activity"/>
    <property type="evidence" value="ECO:0007669"/>
    <property type="project" value="UniProtKB-UniRule"/>
</dbReference>
<feature type="binding site" evidence="13 15">
    <location>
        <position position="415"/>
    </location>
    <ligand>
        <name>IMP</name>
        <dbReference type="ChEBI" id="CHEBI:58053"/>
    </ligand>
</feature>
<evidence type="ECO:0000256" key="9">
    <source>
        <dbReference type="ARBA" id="ARBA00023002"/>
    </source>
</evidence>
<proteinExistence type="inferred from homology"/>
<dbReference type="InterPro" id="IPR000644">
    <property type="entry name" value="CBS_dom"/>
</dbReference>
<feature type="active site" description="Thioimidate intermediate" evidence="13 14">
    <location>
        <position position="304"/>
    </location>
</feature>
<keyword evidence="7 13" id="KW-0658">Purine biosynthesis</keyword>
<evidence type="ECO:0000256" key="6">
    <source>
        <dbReference type="ARBA" id="ARBA00022749"/>
    </source>
</evidence>
<dbReference type="Pfam" id="PF00478">
    <property type="entry name" value="IMPDH"/>
    <property type="match status" value="1"/>
</dbReference>
<dbReference type="SUPFAM" id="SSF54631">
    <property type="entry name" value="CBS-domain pair"/>
    <property type="match status" value="1"/>
</dbReference>
<dbReference type="NCBIfam" id="TIGR01302">
    <property type="entry name" value="IMP_dehydrog"/>
    <property type="match status" value="1"/>
</dbReference>
<dbReference type="GO" id="GO:0006177">
    <property type="term" value="P:GMP biosynthetic process"/>
    <property type="evidence" value="ECO:0007669"/>
    <property type="project" value="UniProtKB-UniRule"/>
</dbReference>
<dbReference type="GO" id="GO:0046872">
    <property type="term" value="F:metal ion binding"/>
    <property type="evidence" value="ECO:0007669"/>
    <property type="project" value="UniProtKB-UniRule"/>
</dbReference>
<feature type="binding site" evidence="13 15">
    <location>
        <begin position="384"/>
        <end position="388"/>
    </location>
    <ligand>
        <name>IMP</name>
        <dbReference type="ChEBI" id="CHEBI:58053"/>
    </ligand>
</feature>
<comment type="caution">
    <text evidence="13">Lacks conserved residue(s) required for the propagation of feature annotation.</text>
</comment>
<dbReference type="PANTHER" id="PTHR11911:SF111">
    <property type="entry name" value="INOSINE-5'-MONOPHOSPHATE DEHYDROGENASE"/>
    <property type="match status" value="1"/>
</dbReference>
<dbReference type="CDD" id="cd00381">
    <property type="entry name" value="IMPDH"/>
    <property type="match status" value="1"/>
</dbReference>
<comment type="similarity">
    <text evidence="2 13 19">Belongs to the IMPDH/GMPR family.</text>
</comment>
<evidence type="ECO:0000256" key="2">
    <source>
        <dbReference type="ARBA" id="ARBA00005502"/>
    </source>
</evidence>
<comment type="cofactor">
    <cofactor evidence="1 13">
        <name>K(+)</name>
        <dbReference type="ChEBI" id="CHEBI:29103"/>
    </cofactor>
</comment>
<dbReference type="UniPathway" id="UPA00601">
    <property type="reaction ID" value="UER00295"/>
</dbReference>
<evidence type="ECO:0000256" key="14">
    <source>
        <dbReference type="PIRSR" id="PIRSR000130-1"/>
    </source>
</evidence>
<dbReference type="AlphaFoldDB" id="A0A8J6T7P7"/>
<sequence length="487" mass="52439">MTKKDIRFGYTFDDIILVPARSAVLPGEVDVKTQLSRHINLNIPVVSAAMDTVTESETAITVARQGGIGFIHKNMSVERQALEVEKVKKSESGMIVDPITIEPERKIHEVIDIMEKYNISGVPVVKGDNLVGIITNRDLRFETNLDQPVQSVMTKENLATARVGITLEESKAILHKRRIEKLLVVDDKGRLEGLITIKDIEKLKKYPSACKDDLGRLRVGAAVGVGSDMKERIQGLLEASVDVVVIDTAHGHSEMVLKSVESAKGDFPDVELIAGNVATAEGTQALIDAGADAVKVGVGPGSICTTRVVAGVGVPQMTAILECAAQAKKSAVPVMGDGGIKFSGDITKAMAGGAASIMIGSLFAGTEESPGETILFQGRTYKVYRGMGSLEAMKEGSRDRYFQETADLEKKLVPEGIVGRVPYRGPLTETIYQLVGGLRAGMGYLGCTNIKELQIDPQFIQITAAGLQESHVHDVIITKEAPNYRME</sequence>
<keyword evidence="10 13" id="KW-0520">NAD</keyword>
<dbReference type="EMBL" id="JACNJD010000151">
    <property type="protein sequence ID" value="MBC8176648.1"/>
    <property type="molecule type" value="Genomic_DNA"/>
</dbReference>
<feature type="domain" description="CBS" evidence="21">
    <location>
        <begin position="153"/>
        <end position="214"/>
    </location>
</feature>
<dbReference type="Gene3D" id="3.20.20.70">
    <property type="entry name" value="Aldolase class I"/>
    <property type="match status" value="1"/>
</dbReference>
<feature type="active site" description="Proton acceptor" evidence="13 14">
    <location>
        <position position="400"/>
    </location>
</feature>
<evidence type="ECO:0000256" key="19">
    <source>
        <dbReference type="RuleBase" id="RU003927"/>
    </source>
</evidence>
<feature type="binding site" description="in other chain" evidence="13 17">
    <location>
        <position position="304"/>
    </location>
    <ligand>
        <name>K(+)</name>
        <dbReference type="ChEBI" id="CHEBI:29103"/>
        <note>ligand shared between two tetrameric partners</note>
    </ligand>
</feature>
<evidence type="ECO:0000256" key="8">
    <source>
        <dbReference type="ARBA" id="ARBA00022958"/>
    </source>
</evidence>
<dbReference type="InterPro" id="IPR013785">
    <property type="entry name" value="Aldolase_TIM"/>
</dbReference>
<keyword evidence="5" id="KW-0677">Repeat</keyword>
<dbReference type="InterPro" id="IPR005990">
    <property type="entry name" value="IMP_DH"/>
</dbReference>
<evidence type="ECO:0000256" key="17">
    <source>
        <dbReference type="PIRSR" id="PIRSR000130-4"/>
    </source>
</evidence>
<keyword evidence="11 18" id="KW-0129">CBS domain</keyword>
<keyword evidence="6 13" id="KW-0332">GMP biosynthesis</keyword>
<dbReference type="FunFam" id="3.20.20.70:FF:000003">
    <property type="entry name" value="GMP reductase"/>
    <property type="match status" value="1"/>
</dbReference>
<feature type="binding site" evidence="13 15">
    <location>
        <begin position="337"/>
        <end position="339"/>
    </location>
    <ligand>
        <name>IMP</name>
        <dbReference type="ChEBI" id="CHEBI:58053"/>
    </ligand>
</feature>
<name>A0A8J6T7P7_9DELT</name>
<dbReference type="GO" id="GO:0000166">
    <property type="term" value="F:nucleotide binding"/>
    <property type="evidence" value="ECO:0007669"/>
    <property type="project" value="UniProtKB-UniRule"/>
</dbReference>
<evidence type="ECO:0000256" key="15">
    <source>
        <dbReference type="PIRSR" id="PIRSR000130-2"/>
    </source>
</evidence>
<feature type="binding site" evidence="13 15">
    <location>
        <position position="302"/>
    </location>
    <ligand>
        <name>IMP</name>
        <dbReference type="ChEBI" id="CHEBI:58053"/>
    </ligand>
</feature>
<feature type="binding site" evidence="13">
    <location>
        <position position="469"/>
    </location>
    <ligand>
        <name>K(+)</name>
        <dbReference type="ChEBI" id="CHEBI:29103"/>
        <note>ligand shared between two tetrameric partners</note>
    </ligand>
</feature>
<feature type="binding site" evidence="13 15">
    <location>
        <begin position="360"/>
        <end position="361"/>
    </location>
    <ligand>
        <name>IMP</name>
        <dbReference type="ChEBI" id="CHEBI:58053"/>
    </ligand>
</feature>
<protein>
    <recommendedName>
        <fullName evidence="13 20">Inosine-5'-monophosphate dehydrogenase</fullName>
        <shortName evidence="13">IMP dehydrogenase</shortName>
        <shortName evidence="13">IMPD</shortName>
        <shortName evidence="13">IMPDH</shortName>
        <ecNumber evidence="13 20">1.1.1.205</ecNumber>
    </recommendedName>
</protein>
<reference evidence="22 23" key="1">
    <citation type="submission" date="2020-08" db="EMBL/GenBank/DDBJ databases">
        <title>Bridging the membrane lipid divide: bacteria of the FCB group superphylum have the potential to synthesize archaeal ether lipids.</title>
        <authorList>
            <person name="Villanueva L."/>
            <person name="Von Meijenfeldt F.A.B."/>
            <person name="Westbye A.B."/>
            <person name="Yadav S."/>
            <person name="Hopmans E.C."/>
            <person name="Dutilh B.E."/>
            <person name="Sinninghe Damste J.S."/>
        </authorList>
    </citation>
    <scope>NUCLEOTIDE SEQUENCE [LARGE SCALE GENOMIC DNA]</scope>
    <source>
        <strain evidence="22">NIOZ-UU27</strain>
    </source>
</reference>
<feature type="binding site" description="in other chain" evidence="13 17">
    <location>
        <position position="301"/>
    </location>
    <ligand>
        <name>K(+)</name>
        <dbReference type="ChEBI" id="CHEBI:29103"/>
        <note>ligand shared between two tetrameric partners</note>
    </ligand>
</feature>
<feature type="binding site" evidence="13">
    <location>
        <position position="247"/>
    </location>
    <ligand>
        <name>NAD(+)</name>
        <dbReference type="ChEBI" id="CHEBI:57540"/>
    </ligand>
</feature>
<comment type="subunit">
    <text evidence="3 13">Homotetramer.</text>
</comment>
<evidence type="ECO:0000256" key="10">
    <source>
        <dbReference type="ARBA" id="ARBA00023027"/>
    </source>
</evidence>